<proteinExistence type="predicted"/>
<reference evidence="1 2" key="1">
    <citation type="journal article" date="2017" name="Environ. Microbiol.">
        <title>Decay of the glycolytic pathway and adaptation to intranuclear parasitism within Enterocytozoonidae microsporidia.</title>
        <authorList>
            <person name="Wiredu Boakye D."/>
            <person name="Jaroenlak P."/>
            <person name="Prachumwat A."/>
            <person name="Williams T.A."/>
            <person name="Bateman K.S."/>
            <person name="Itsathitphaisarn O."/>
            <person name="Sritunyalucksana K."/>
            <person name="Paszkiewicz K.H."/>
            <person name="Moore K.A."/>
            <person name="Stentiford G.D."/>
            <person name="Williams B.A."/>
        </authorList>
    </citation>
    <scope>NUCLEOTIDE SEQUENCE [LARGE SCALE GENOMIC DNA]</scope>
    <source>
        <strain evidence="1 2">TH1</strain>
    </source>
</reference>
<dbReference type="VEuPathDB" id="MicrosporidiaDB:EHP00_201"/>
<evidence type="ECO:0000313" key="2">
    <source>
        <dbReference type="Proteomes" id="UP000192758"/>
    </source>
</evidence>
<keyword evidence="2" id="KW-1185">Reference proteome</keyword>
<organism evidence="1 2">
    <name type="scientific">Ecytonucleospora hepatopenaei</name>
    <dbReference type="NCBI Taxonomy" id="646526"/>
    <lineage>
        <taxon>Eukaryota</taxon>
        <taxon>Fungi</taxon>
        <taxon>Fungi incertae sedis</taxon>
        <taxon>Microsporidia</taxon>
        <taxon>Enterocytozoonidae</taxon>
        <taxon>Ecytonucleospora</taxon>
    </lineage>
</organism>
<comment type="caution">
    <text evidence="1">The sequence shown here is derived from an EMBL/GenBank/DDBJ whole genome shotgun (WGS) entry which is preliminary data.</text>
</comment>
<accession>A0A1W0E6F1</accession>
<name>A0A1W0E6F1_9MICR</name>
<dbReference type="Proteomes" id="UP000192758">
    <property type="component" value="Unassembled WGS sequence"/>
</dbReference>
<sequence>MVKIFLCFLSSKMKMSEYVLKLYKYINEPYFKNNPTYIDMWRTVYEKEKDPNILLLLFNADISTFYHWIYVEFSRKFLEIKRYDLAKYVLEYALENKVYDKKILLKELKELPVYQGKYSSDLHKYFQRNTVKCLGKVFDIKEKYVTMTNIHSGNKHSEITHIKEDKENKSNIETQKEDISKNLENVNCLCADFSVGGNIKFADFALVINEIINDSVYKTIKVKTDETAQIYIVFKAPKSMLLCLQNHASDFGFVWNNEDYFCFNYIPIASMSSILQDITFKNGLYKYFYANKIWNFLMNLENSGYYLNTFEDFYIDNNFNLRLKNITNLKKVVIDFKQMWIEWFGMDYSTFSKDYNEICDKEEYLKEVFEHKKNLFK</sequence>
<protein>
    <submittedName>
        <fullName evidence="1">Uncharacterized protein</fullName>
    </submittedName>
</protein>
<gene>
    <name evidence="1" type="ORF">EHP00_201</name>
</gene>
<dbReference type="AlphaFoldDB" id="A0A1W0E6F1"/>
<dbReference type="Pfam" id="PF17014">
    <property type="entry name" value="Mad3_BUB1_I_2"/>
    <property type="match status" value="1"/>
</dbReference>
<dbReference type="EMBL" id="MNPJ01000016">
    <property type="protein sequence ID" value="OQS54847.1"/>
    <property type="molecule type" value="Genomic_DNA"/>
</dbReference>
<dbReference type="InterPro" id="IPR031522">
    <property type="entry name" value="Mad3_Bub1_I_2"/>
</dbReference>
<evidence type="ECO:0000313" key="1">
    <source>
        <dbReference type="EMBL" id="OQS54847.1"/>
    </source>
</evidence>
<dbReference type="OrthoDB" id="2192347at2759"/>